<feature type="compositionally biased region" description="Low complexity" evidence="1">
    <location>
        <begin position="1"/>
        <end position="13"/>
    </location>
</feature>
<proteinExistence type="predicted"/>
<reference evidence="2" key="1">
    <citation type="journal article" date="2014" name="Int. J. Syst. Evol. Microbiol.">
        <title>Complete genome sequence of Corynebacterium casei LMG S-19264T (=DSM 44701T), isolated from a smear-ripened cheese.</title>
        <authorList>
            <consortium name="US DOE Joint Genome Institute (JGI-PGF)"/>
            <person name="Walter F."/>
            <person name="Albersmeier A."/>
            <person name="Kalinowski J."/>
            <person name="Ruckert C."/>
        </authorList>
    </citation>
    <scope>NUCLEOTIDE SEQUENCE</scope>
    <source>
        <strain evidence="2">CCM 7905</strain>
    </source>
</reference>
<reference evidence="2" key="2">
    <citation type="submission" date="2020-09" db="EMBL/GenBank/DDBJ databases">
        <authorList>
            <person name="Sun Q."/>
            <person name="Sedlacek I."/>
        </authorList>
    </citation>
    <scope>NUCLEOTIDE SEQUENCE</scope>
    <source>
        <strain evidence="2">CCM 7905</strain>
    </source>
</reference>
<evidence type="ECO:0008006" key="4">
    <source>
        <dbReference type="Google" id="ProtNLM"/>
    </source>
</evidence>
<dbReference type="Gene3D" id="1.10.620.20">
    <property type="entry name" value="Ribonucleotide Reductase, subunit A"/>
    <property type="match status" value="1"/>
</dbReference>
<dbReference type="InterPro" id="IPR009078">
    <property type="entry name" value="Ferritin-like_SF"/>
</dbReference>
<dbReference type="EMBL" id="BMCU01000001">
    <property type="protein sequence ID" value="GGF95394.1"/>
    <property type="molecule type" value="Genomic_DNA"/>
</dbReference>
<organism evidence="2 3">
    <name type="scientific">Rhodococcoides trifolii</name>
    <dbReference type="NCBI Taxonomy" id="908250"/>
    <lineage>
        <taxon>Bacteria</taxon>
        <taxon>Bacillati</taxon>
        <taxon>Actinomycetota</taxon>
        <taxon>Actinomycetes</taxon>
        <taxon>Mycobacteriales</taxon>
        <taxon>Nocardiaceae</taxon>
        <taxon>Rhodococcoides</taxon>
    </lineage>
</organism>
<accession>A0A917CTA2</accession>
<name>A0A917CTA2_9NOCA</name>
<dbReference type="SUPFAM" id="SSF47240">
    <property type="entry name" value="Ferritin-like"/>
    <property type="match status" value="1"/>
</dbReference>
<dbReference type="GO" id="GO:0016491">
    <property type="term" value="F:oxidoreductase activity"/>
    <property type="evidence" value="ECO:0007669"/>
    <property type="project" value="InterPro"/>
</dbReference>
<comment type="caution">
    <text evidence="2">The sequence shown here is derived from an EMBL/GenBank/DDBJ whole genome shotgun (WGS) entry which is preliminary data.</text>
</comment>
<evidence type="ECO:0000313" key="2">
    <source>
        <dbReference type="EMBL" id="GGF95394.1"/>
    </source>
</evidence>
<protein>
    <recommendedName>
        <fullName evidence="4">Diiron oxygenase</fullName>
    </recommendedName>
</protein>
<evidence type="ECO:0000313" key="3">
    <source>
        <dbReference type="Proteomes" id="UP000654257"/>
    </source>
</evidence>
<keyword evidence="3" id="KW-1185">Reference proteome</keyword>
<dbReference type="InterPro" id="IPR012348">
    <property type="entry name" value="RNR-like"/>
</dbReference>
<dbReference type="AlphaFoldDB" id="A0A917CTA2"/>
<gene>
    <name evidence="2" type="ORF">GCM10007304_06560</name>
</gene>
<evidence type="ECO:0000256" key="1">
    <source>
        <dbReference type="SAM" id="MobiDB-lite"/>
    </source>
</evidence>
<sequence length="326" mass="36424">MGGDMSTTSGGTMAIDSTVRDSTVGNSRTRDRQKTAARLLKSTANNFYDSEVDIDWDQPWVDGLRFMPDNRISLYGTALWNTLTPEQRIELGRNEIVSILSFGIYAELFLSGNLLRVATTSGLSDHSLYALAEIGEEARHSLMFGRAIEKMGRGPVLRPRPMITLAHLAQFLPVGPATYGTILLIEEVLDRAQREAMHDEGIQPHLRQLMKIHVLEEARHITYAREELVRGMARLGPVRRALHRVILAGAANFTFLALVHPSVYRSVGIRPVRGFVTAVTSETFARNSTFASDAMIRFFQDAGMLEGRVTKRLWKMTRAVPDDLVL</sequence>
<dbReference type="Proteomes" id="UP000654257">
    <property type="component" value="Unassembled WGS sequence"/>
</dbReference>
<dbReference type="InterPro" id="IPR025859">
    <property type="entry name" value="AurF/CmlI"/>
</dbReference>
<feature type="region of interest" description="Disordered" evidence="1">
    <location>
        <begin position="1"/>
        <end position="33"/>
    </location>
</feature>
<dbReference type="Pfam" id="PF11583">
    <property type="entry name" value="AurF"/>
    <property type="match status" value="1"/>
</dbReference>